<proteinExistence type="predicted"/>
<protein>
    <submittedName>
        <fullName evidence="1">Uncharacterized protein</fullName>
    </submittedName>
</protein>
<name>A0AAE9BYZ5_9CAUD</name>
<gene>
    <name evidence="1" type="ORF">HRTV-28_gp46</name>
</gene>
<evidence type="ECO:0000313" key="2">
    <source>
        <dbReference type="Proteomes" id="UP000827176"/>
    </source>
</evidence>
<evidence type="ECO:0000313" key="1">
    <source>
        <dbReference type="EMBL" id="UBF23484.1"/>
    </source>
</evidence>
<dbReference type="Proteomes" id="UP000827176">
    <property type="component" value="Segment"/>
</dbReference>
<keyword evidence="2" id="KW-1185">Reference proteome</keyword>
<accession>A0AAE9BYZ5</accession>
<dbReference type="EMBL" id="MZ334528">
    <property type="protein sequence ID" value="UBF23484.1"/>
    <property type="molecule type" value="Genomic_DNA"/>
</dbReference>
<sequence length="111" mass="11980">MSITEVETAADLEAIPGRDREAVATLLSEGAPGVVWLQSWLSDSKALSPTENHPQVFVGEVENYSEKAYQVNQPELGNSDYVPKSASEAFVLAEGVDAVDTPQRGLGDFER</sequence>
<organism evidence="1 2">
    <name type="scientific">Halorubrum tailed virus 28</name>
    <dbReference type="NCBI Taxonomy" id="2878009"/>
    <lineage>
        <taxon>Viruses</taxon>
        <taxon>Duplodnaviria</taxon>
        <taxon>Heunggongvirae</taxon>
        <taxon>Uroviricota</taxon>
        <taxon>Caudoviricetes</taxon>
        <taxon>Suolaviridae</taxon>
        <taxon>Pormufvirus</taxon>
        <taxon>Pormufvirus salinum</taxon>
        <taxon>Pormufvirus HRTV28</taxon>
    </lineage>
</organism>
<reference evidence="1" key="1">
    <citation type="submission" date="2021-05" db="EMBL/GenBank/DDBJ databases">
        <title>Diversity, taxonomy and evolution of archaeal viruses of the class Caudoviricetes.</title>
        <authorList>
            <person name="Liu Y."/>
            <person name="Demina T.A."/>
            <person name="Roux S."/>
            <person name="Aiewsakun P."/>
            <person name="Kazlauskas D."/>
            <person name="Simmonds P."/>
            <person name="Prangishvili D."/>
            <person name="Oksanen H.M."/>
            <person name="Krupovic M."/>
        </authorList>
    </citation>
    <scope>NUCLEOTIDE SEQUENCE</scope>
    <source>
        <strain evidence="1">HRTV-28/28</strain>
    </source>
</reference>